<dbReference type="CDD" id="cd15831">
    <property type="entry name" value="BTAD"/>
    <property type="match status" value="1"/>
</dbReference>
<dbReference type="InterPro" id="IPR011048">
    <property type="entry name" value="Haem_d1_sf"/>
</dbReference>
<evidence type="ECO:0000259" key="6">
    <source>
        <dbReference type="PROSITE" id="PS51755"/>
    </source>
</evidence>
<keyword evidence="3 5" id="KW-0238">DNA-binding</keyword>
<evidence type="ECO:0000256" key="1">
    <source>
        <dbReference type="ARBA" id="ARBA00005820"/>
    </source>
</evidence>
<feature type="domain" description="OmpR/PhoB-type" evidence="6">
    <location>
        <begin position="18"/>
        <end position="118"/>
    </location>
</feature>
<dbReference type="InterPro" id="IPR011047">
    <property type="entry name" value="Quinoprotein_ADH-like_sf"/>
</dbReference>
<dbReference type="InterPro" id="IPR036388">
    <property type="entry name" value="WH-like_DNA-bd_sf"/>
</dbReference>
<dbReference type="SMART" id="SM00320">
    <property type="entry name" value="WD40"/>
    <property type="match status" value="4"/>
</dbReference>
<evidence type="ECO:0000256" key="4">
    <source>
        <dbReference type="ARBA" id="ARBA00023163"/>
    </source>
</evidence>
<dbReference type="Pfam" id="PF20703">
    <property type="entry name" value="nSTAND1"/>
    <property type="match status" value="1"/>
</dbReference>
<dbReference type="InterPro" id="IPR001680">
    <property type="entry name" value="WD40_rpt"/>
</dbReference>
<protein>
    <recommendedName>
        <fullName evidence="6">OmpR/PhoB-type domain-containing protein</fullName>
    </recommendedName>
</protein>
<name>A0ABP8JVJ1_9MICO</name>
<dbReference type="SUPFAM" id="SSF48452">
    <property type="entry name" value="TPR-like"/>
    <property type="match status" value="1"/>
</dbReference>
<evidence type="ECO:0000313" key="7">
    <source>
        <dbReference type="EMBL" id="GAA4396778.1"/>
    </source>
</evidence>
<reference evidence="8" key="1">
    <citation type="journal article" date="2019" name="Int. J. Syst. Evol. Microbiol.">
        <title>The Global Catalogue of Microorganisms (GCM) 10K type strain sequencing project: providing services to taxonomists for standard genome sequencing and annotation.</title>
        <authorList>
            <consortium name="The Broad Institute Genomics Platform"/>
            <consortium name="The Broad Institute Genome Sequencing Center for Infectious Disease"/>
            <person name="Wu L."/>
            <person name="Ma J."/>
        </authorList>
    </citation>
    <scope>NUCLEOTIDE SEQUENCE [LARGE SCALE GENOMIC DNA]</scope>
    <source>
        <strain evidence="8">JCM 17809</strain>
    </source>
</reference>
<proteinExistence type="inferred from homology"/>
<dbReference type="PANTHER" id="PTHR35807:SF1">
    <property type="entry name" value="TRANSCRIPTIONAL REGULATOR REDD"/>
    <property type="match status" value="1"/>
</dbReference>
<dbReference type="EMBL" id="BAABGM010000001">
    <property type="protein sequence ID" value="GAA4396778.1"/>
    <property type="molecule type" value="Genomic_DNA"/>
</dbReference>
<dbReference type="InterPro" id="IPR049052">
    <property type="entry name" value="nSTAND1"/>
</dbReference>
<dbReference type="SUPFAM" id="SSF51004">
    <property type="entry name" value="C-terminal (heme d1) domain of cytochrome cd1-nitrite reductase"/>
    <property type="match status" value="1"/>
</dbReference>
<sequence length="1413" mass="150145">MCHAAVSGRLPSGINPVSTLLTAGRGGPTISSMAIAVLGPLEVSGASARITPRDRVVLAALSLRPGTVRSVDALAEALWGERPPPSGAKIVQGCVVRLRRALGTRAVTTAPQGYRLNVPGEDLDHVRFERLAGRAREALDAGEPDRAAYLLDEALRLWRGQPFPDLGEWAEARGDIEHLVELHDRAREDLVDATVRTGGDGVAEAVRLVAEAPFRERRWALLAIAQYRAGRQQDALTTLARARTTLVEELGLDPGPELRDLERAVLAQDEALASQAALPPPTPHCPYPGLVAYDVTDTAVFYGREADTSSCLRRLATAGVLAVVGPSGIGKSSVVRAGVAATLVADGTRVDVVTPGRHPLDVLRGVGPGRDDVLVVDQLEEVLSPEVPEDERTAFLTALVERAGSGRPLVLSLRADRIGDLGTHPGMAGLLERGLVLLGPMSAGDLRRAVEGPAGEAGLRVEAGLVDLLVAEVDGEPGALPLLAHVLRSTWAQREGRVLTLDGYRRSGGVRDAVARTAESVYRTLDPEGRRAVRDLLLRLVSPGPDGVPVANRLPTRAVPADAAHTDAVERLLRARLLGSDGETVSVAHEAVADAWPRLRSWLDDDVEGQRIMRHLAVTADSWDELGRPESELYRGSRLSRTRDWIERARPSLTTTEDDFLEASTDLARREAQDAEERLRRERRLTRRLYAGLATVAVLLAVSVLAGTAAISAADRADRQATVADARRLGAEALRTPDLDRALLLAAAGVGLDDSLETRNNLLTSLARGSALAGSARASGGIFGMSVDGSTGQLAVAAPSGAMELYDGQSLRRVAVADGLSAKGVVSSPDRELYAVSKADVEIGNGPAVVLVDHTLERSPVQLGGQPEDVYAWDSGFSPNGRWFAVSLIHLRRARPPVTGVWDLRSPSRPVAVLELEAQAAPTVSDDGRTLYTVGNGTLQVTDLPSGAVRRVVEPEALRVRELGEQLAQSPDGRRLAVGAGVEAVLVDRETLEPQAYLPGEGWVSGLAFSPDGRQLAASGERLAVWDVSGPEPTEILRQEGPTDVPGFSSDGQTVYTAHGNLIQAWDLSGTRRFLARQPGEVLAWDAPAVGISPDRRRIGYAATIPLRFRVRDLVTGGLGKEVVAEGMEHGTFFDLAWHPDGTLLTITSGAPEVRTWDAATGHEVARHRLGPPGSEEGASVARFSLDGRHLLVGTTTGRLHVLDGHTLVPARDPIQVFPPDEDSDSDSEVIVSFGPGGDGRTAFVGNRVVDYRDGTVRPLPDLGDPAPEVVASPDGRRLMVSAGAAGVGLLDTTTMQWISRPDPAQAGLVGARSAFSQDGSLFASSSSDHLSYWNAATGALLGSSVVDVEGAPAFSADNSALTLAGTEGSVLTWNLDPRSWVRTACQLAGRELTEEEWRSYLGERPYEPVCRG</sequence>
<keyword evidence="8" id="KW-1185">Reference proteome</keyword>
<accession>A0ABP8JVJ1</accession>
<dbReference type="PROSITE" id="PS51755">
    <property type="entry name" value="OMPR_PHOB"/>
    <property type="match status" value="1"/>
</dbReference>
<comment type="caution">
    <text evidence="7">The sequence shown here is derived from an EMBL/GenBank/DDBJ whole genome shotgun (WGS) entry which is preliminary data.</text>
</comment>
<dbReference type="Gene3D" id="2.130.10.10">
    <property type="entry name" value="YVTN repeat-like/Quinoprotein amine dehydrogenase"/>
    <property type="match status" value="3"/>
</dbReference>
<dbReference type="SMART" id="SM00862">
    <property type="entry name" value="Trans_reg_C"/>
    <property type="match status" value="1"/>
</dbReference>
<dbReference type="SMART" id="SM01043">
    <property type="entry name" value="BTAD"/>
    <property type="match status" value="1"/>
</dbReference>
<dbReference type="PANTHER" id="PTHR35807">
    <property type="entry name" value="TRANSCRIPTIONAL REGULATOR REDD-RELATED"/>
    <property type="match status" value="1"/>
</dbReference>
<evidence type="ECO:0000256" key="3">
    <source>
        <dbReference type="ARBA" id="ARBA00023125"/>
    </source>
</evidence>
<dbReference type="SUPFAM" id="SSF50998">
    <property type="entry name" value="Quinoprotein alcohol dehydrogenase-like"/>
    <property type="match status" value="1"/>
</dbReference>
<dbReference type="Proteomes" id="UP001500945">
    <property type="component" value="Unassembled WGS sequence"/>
</dbReference>
<evidence type="ECO:0000256" key="2">
    <source>
        <dbReference type="ARBA" id="ARBA00023015"/>
    </source>
</evidence>
<organism evidence="7 8">
    <name type="scientific">Fodinibacter luteus</name>
    <dbReference type="NCBI Taxonomy" id="552064"/>
    <lineage>
        <taxon>Bacteria</taxon>
        <taxon>Bacillati</taxon>
        <taxon>Actinomycetota</taxon>
        <taxon>Actinomycetes</taxon>
        <taxon>Micrococcales</taxon>
        <taxon>Intrasporangiaceae</taxon>
        <taxon>Fodinibacter (ex Wang et al. 2009)</taxon>
    </lineage>
</organism>
<dbReference type="InterPro" id="IPR011990">
    <property type="entry name" value="TPR-like_helical_dom_sf"/>
</dbReference>
<feature type="DNA-binding region" description="OmpR/PhoB-type" evidence="5">
    <location>
        <begin position="18"/>
        <end position="118"/>
    </location>
</feature>
<evidence type="ECO:0000313" key="8">
    <source>
        <dbReference type="Proteomes" id="UP001500945"/>
    </source>
</evidence>
<dbReference type="Pfam" id="PF00486">
    <property type="entry name" value="Trans_reg_C"/>
    <property type="match status" value="1"/>
</dbReference>
<dbReference type="Gene3D" id="1.25.40.10">
    <property type="entry name" value="Tetratricopeptide repeat domain"/>
    <property type="match status" value="1"/>
</dbReference>
<keyword evidence="2" id="KW-0805">Transcription regulation</keyword>
<dbReference type="InterPro" id="IPR005158">
    <property type="entry name" value="BTAD"/>
</dbReference>
<dbReference type="InterPro" id="IPR001867">
    <property type="entry name" value="OmpR/PhoB-type_DNA-bd"/>
</dbReference>
<dbReference type="InterPro" id="IPR027417">
    <property type="entry name" value="P-loop_NTPase"/>
</dbReference>
<keyword evidence="4" id="KW-0804">Transcription</keyword>
<dbReference type="InterPro" id="IPR016032">
    <property type="entry name" value="Sig_transdc_resp-reg_C-effctor"/>
</dbReference>
<evidence type="ECO:0000256" key="5">
    <source>
        <dbReference type="PROSITE-ProRule" id="PRU01091"/>
    </source>
</evidence>
<comment type="similarity">
    <text evidence="1">Belongs to the AfsR/DnrI/RedD regulatory family.</text>
</comment>
<gene>
    <name evidence="7" type="ORF">GCM10023168_01050</name>
</gene>
<dbReference type="Pfam" id="PF00400">
    <property type="entry name" value="WD40"/>
    <property type="match status" value="1"/>
</dbReference>
<dbReference type="SUPFAM" id="SSF52540">
    <property type="entry name" value="P-loop containing nucleoside triphosphate hydrolases"/>
    <property type="match status" value="1"/>
</dbReference>
<dbReference type="SUPFAM" id="SSF46894">
    <property type="entry name" value="C-terminal effector domain of the bipartite response regulators"/>
    <property type="match status" value="1"/>
</dbReference>
<dbReference type="InterPro" id="IPR051677">
    <property type="entry name" value="AfsR-DnrI-RedD_regulator"/>
</dbReference>
<dbReference type="InterPro" id="IPR015943">
    <property type="entry name" value="WD40/YVTN_repeat-like_dom_sf"/>
</dbReference>
<dbReference type="Gene3D" id="1.10.10.10">
    <property type="entry name" value="Winged helix-like DNA-binding domain superfamily/Winged helix DNA-binding domain"/>
    <property type="match status" value="1"/>
</dbReference>
<dbReference type="Pfam" id="PF03704">
    <property type="entry name" value="BTAD"/>
    <property type="match status" value="1"/>
</dbReference>